<feature type="compositionally biased region" description="Acidic residues" evidence="1">
    <location>
        <begin position="72"/>
        <end position="81"/>
    </location>
</feature>
<feature type="compositionally biased region" description="Pro residues" evidence="1">
    <location>
        <begin position="278"/>
        <end position="289"/>
    </location>
</feature>
<sequence>MGLLDEAIREHLDLKRQHGAAEDELARQEAEALGPVTEADIADREEDAVDEPEASDREREAGWPFDRVAENELADEPEEPSFEWGGRGSDEVEVPSFVPAEPMSDRDPDAEPELVDTPTAAFDVLAQPVSEEEVDELTAPEPGILEEDPLAEDLETGPPPAGPETEFMPPPDLEADELEPLEPQPAAPRTPPTDLDIERSEPVPLEPDDPVEPDAIPTEAAAAESEPLPSDLDVEMSDPQPLEPDDPVEAEAVAIEEPLVEAEADAVEEPPVMTEPPLSEPEPLEPYPLDPLETRPNAADAVSVPEPEPSADPGEAPPALDPSLDLPPEEEPLVAESSAFAPEPPVLEESEEPREQEGPPPVGPEPPAGLDPTAGEPLLDEGPPPIGPEPAARLDPTAEQGDPPPGPIGEGVDPGADPPTQAWTIEDDLDPAEVVPIEESPVFEPLPDAEEGSDDALDPPSEQRLDLDDPVDTDFDLPAREEAPPAREQPPAARGFFEETEEHETLWQEERPGADPDFEN</sequence>
<name>A0A6J4SCB3_9ACTN</name>
<feature type="compositionally biased region" description="Pro residues" evidence="1">
    <location>
        <begin position="182"/>
        <end position="191"/>
    </location>
</feature>
<proteinExistence type="predicted"/>
<feature type="compositionally biased region" description="Low complexity" evidence="1">
    <location>
        <begin position="213"/>
        <end position="229"/>
    </location>
</feature>
<dbReference type="AlphaFoldDB" id="A0A6J4SCB3"/>
<gene>
    <name evidence="2" type="ORF">AVDCRST_MAG17-984</name>
</gene>
<feature type="compositionally biased region" description="Acidic residues" evidence="1">
    <location>
        <begin position="43"/>
        <end position="53"/>
    </location>
</feature>
<organism evidence="2">
    <name type="scientific">uncultured Solirubrobacterales bacterium</name>
    <dbReference type="NCBI Taxonomy" id="768556"/>
    <lineage>
        <taxon>Bacteria</taxon>
        <taxon>Bacillati</taxon>
        <taxon>Actinomycetota</taxon>
        <taxon>Thermoleophilia</taxon>
        <taxon>Solirubrobacterales</taxon>
        <taxon>environmental samples</taxon>
    </lineage>
</organism>
<feature type="compositionally biased region" description="Acidic residues" evidence="1">
    <location>
        <begin position="258"/>
        <end position="268"/>
    </location>
</feature>
<feature type="compositionally biased region" description="Pro residues" evidence="1">
    <location>
        <begin position="157"/>
        <end position="172"/>
    </location>
</feature>
<feature type="compositionally biased region" description="Acidic residues" evidence="1">
    <location>
        <begin position="447"/>
        <end position="457"/>
    </location>
</feature>
<protein>
    <submittedName>
        <fullName evidence="2">Uncharacterized protein</fullName>
    </submittedName>
</protein>
<evidence type="ECO:0000256" key="1">
    <source>
        <dbReference type="SAM" id="MobiDB-lite"/>
    </source>
</evidence>
<accession>A0A6J4SCB3</accession>
<reference evidence="2" key="1">
    <citation type="submission" date="2020-02" db="EMBL/GenBank/DDBJ databases">
        <authorList>
            <person name="Meier V. D."/>
        </authorList>
    </citation>
    <scope>NUCLEOTIDE SEQUENCE</scope>
    <source>
        <strain evidence="2">AVDCRST_MAG17</strain>
    </source>
</reference>
<evidence type="ECO:0000313" key="2">
    <source>
        <dbReference type="EMBL" id="CAA9494548.1"/>
    </source>
</evidence>
<feature type="compositionally biased region" description="Pro residues" evidence="1">
    <location>
        <begin position="358"/>
        <end position="369"/>
    </location>
</feature>
<feature type="compositionally biased region" description="Basic and acidic residues" evidence="1">
    <location>
        <begin position="14"/>
        <end position="30"/>
    </location>
</feature>
<dbReference type="EMBL" id="CADCVV010000070">
    <property type="protein sequence ID" value="CAA9494548.1"/>
    <property type="molecule type" value="Genomic_DNA"/>
</dbReference>
<feature type="region of interest" description="Disordered" evidence="1">
    <location>
        <begin position="14"/>
        <end position="520"/>
    </location>
</feature>
<feature type="compositionally biased region" description="Basic and acidic residues" evidence="1">
    <location>
        <begin position="503"/>
        <end position="514"/>
    </location>
</feature>
<feature type="compositionally biased region" description="Pro residues" evidence="1">
    <location>
        <begin position="306"/>
        <end position="320"/>
    </location>
</feature>
<feature type="compositionally biased region" description="Acidic residues" evidence="1">
    <location>
        <begin position="130"/>
        <end position="155"/>
    </location>
</feature>